<comment type="caution">
    <text evidence="2">The sequence shown here is derived from an EMBL/GenBank/DDBJ whole genome shotgun (WGS) entry which is preliminary data.</text>
</comment>
<evidence type="ECO:0000313" key="2">
    <source>
        <dbReference type="EMBL" id="VCX43335.1"/>
    </source>
</evidence>
<feature type="transmembrane region" description="Helical" evidence="1">
    <location>
        <begin position="58"/>
        <end position="82"/>
    </location>
</feature>
<evidence type="ECO:0000313" key="3">
    <source>
        <dbReference type="Proteomes" id="UP000269945"/>
    </source>
</evidence>
<dbReference type="AlphaFoldDB" id="A0A9X9MEF4"/>
<dbReference type="Proteomes" id="UP000269945">
    <property type="component" value="Unassembled WGS sequence"/>
</dbReference>
<keyword evidence="1" id="KW-0812">Transmembrane</keyword>
<evidence type="ECO:0000256" key="1">
    <source>
        <dbReference type="SAM" id="Phobius"/>
    </source>
</evidence>
<dbReference type="EMBL" id="CYRY02047339">
    <property type="protein sequence ID" value="VCX43335.1"/>
    <property type="molecule type" value="Genomic_DNA"/>
</dbReference>
<sequence>MKSKLQNPKRYIGINSNNKKEEMVLQLVDEMVLGVVDKVTVKTGTKHFISIMIKDMKIIVAHMVVIKFIVAMVATIILVITMKTMDMDQDMQTTLASRALTARCVKGLTITKTITSHTKGECWRKQEGIAKVNPSCRTTLNIAFLLIKDDYFVKDFLVYKTKLCPTVYSSQLIFFVFTLSFVVL</sequence>
<name>A0A9X9MEF4_GULGU</name>
<gene>
    <name evidence="2" type="ORF">BN2614_LOCUS1</name>
</gene>
<organism evidence="2 3">
    <name type="scientific">Gulo gulo</name>
    <name type="common">Wolverine</name>
    <name type="synonym">Gluton</name>
    <dbReference type="NCBI Taxonomy" id="48420"/>
    <lineage>
        <taxon>Eukaryota</taxon>
        <taxon>Metazoa</taxon>
        <taxon>Chordata</taxon>
        <taxon>Craniata</taxon>
        <taxon>Vertebrata</taxon>
        <taxon>Euteleostomi</taxon>
        <taxon>Mammalia</taxon>
        <taxon>Eutheria</taxon>
        <taxon>Laurasiatheria</taxon>
        <taxon>Carnivora</taxon>
        <taxon>Caniformia</taxon>
        <taxon>Musteloidea</taxon>
        <taxon>Mustelidae</taxon>
        <taxon>Guloninae</taxon>
        <taxon>Gulo</taxon>
    </lineage>
</organism>
<protein>
    <submittedName>
        <fullName evidence="2">Uncharacterized protein</fullName>
    </submittedName>
</protein>
<keyword evidence="1" id="KW-1133">Transmembrane helix</keyword>
<keyword evidence="1" id="KW-0472">Membrane</keyword>
<feature type="transmembrane region" description="Helical" evidence="1">
    <location>
        <begin position="166"/>
        <end position="183"/>
    </location>
</feature>
<reference evidence="2 3" key="1">
    <citation type="submission" date="2018-10" db="EMBL/GenBank/DDBJ databases">
        <authorList>
            <person name="Ekblom R."/>
            <person name="Jareborg N."/>
        </authorList>
    </citation>
    <scope>NUCLEOTIDE SEQUENCE [LARGE SCALE GENOMIC DNA]</scope>
    <source>
        <tissue evidence="2">Muscle</tissue>
    </source>
</reference>
<proteinExistence type="predicted"/>
<keyword evidence="3" id="KW-1185">Reference proteome</keyword>
<accession>A0A9X9MEF4</accession>